<dbReference type="AlphaFoldDB" id="A0A4P9W066"/>
<dbReference type="Proteomes" id="UP000269721">
    <property type="component" value="Unassembled WGS sequence"/>
</dbReference>
<proteinExistence type="predicted"/>
<accession>A0A4P9W066</accession>
<reference evidence="2" key="1">
    <citation type="journal article" date="2018" name="Nat. Microbiol.">
        <title>Leveraging single-cell genomics to expand the fungal tree of life.</title>
        <authorList>
            <person name="Ahrendt S.R."/>
            <person name="Quandt C.A."/>
            <person name="Ciobanu D."/>
            <person name="Clum A."/>
            <person name="Salamov A."/>
            <person name="Andreopoulos B."/>
            <person name="Cheng J.F."/>
            <person name="Woyke T."/>
            <person name="Pelin A."/>
            <person name="Henrissat B."/>
            <person name="Reynolds N.K."/>
            <person name="Benny G.L."/>
            <person name="Smith M.E."/>
            <person name="James T.Y."/>
            <person name="Grigoriev I.V."/>
        </authorList>
    </citation>
    <scope>NUCLEOTIDE SEQUENCE [LARGE SCALE GENOMIC DNA]</scope>
</reference>
<sequence>MPLRGEQPRRRAVETRWWDDEFGEWPVHFSVTRKKSAEVARRWQAGDADRATKETEKPLDPSFLARLSMNGKRNQPFRQGGDLLVESGELEAGMAARVDDELNRGGGRRGGGCPRLWTSPRLNLPGAPSLAPNPLLICFCTMLPNAVILATLATAAVAAPSYGYDSYKPFPTCKKQ</sequence>
<keyword evidence="2" id="KW-1185">Reference proteome</keyword>
<evidence type="ECO:0000313" key="1">
    <source>
        <dbReference type="EMBL" id="RKO84705.1"/>
    </source>
</evidence>
<feature type="non-terminal residue" evidence="1">
    <location>
        <position position="176"/>
    </location>
</feature>
<evidence type="ECO:0000313" key="2">
    <source>
        <dbReference type="Proteomes" id="UP000269721"/>
    </source>
</evidence>
<name>A0A4P9W066_9FUNG</name>
<gene>
    <name evidence="1" type="ORF">BDK51DRAFT_29524</name>
</gene>
<dbReference type="EMBL" id="KZ999819">
    <property type="protein sequence ID" value="RKO84705.1"/>
    <property type="molecule type" value="Genomic_DNA"/>
</dbReference>
<protein>
    <submittedName>
        <fullName evidence="1">Uncharacterized protein</fullName>
    </submittedName>
</protein>
<organism evidence="1 2">
    <name type="scientific">Blyttiomyces helicus</name>
    <dbReference type="NCBI Taxonomy" id="388810"/>
    <lineage>
        <taxon>Eukaryota</taxon>
        <taxon>Fungi</taxon>
        <taxon>Fungi incertae sedis</taxon>
        <taxon>Chytridiomycota</taxon>
        <taxon>Chytridiomycota incertae sedis</taxon>
        <taxon>Chytridiomycetes</taxon>
        <taxon>Chytridiomycetes incertae sedis</taxon>
        <taxon>Blyttiomyces</taxon>
    </lineage>
</organism>